<gene>
    <name evidence="1" type="ORF">E2C01_099694</name>
</gene>
<dbReference type="Proteomes" id="UP000324222">
    <property type="component" value="Unassembled WGS sequence"/>
</dbReference>
<keyword evidence="2" id="KW-1185">Reference proteome</keyword>
<name>A0A5B7KB35_PORTR</name>
<sequence>MYDLGTGRDTCGWTVLYKYSLVIGLGVVPSLE</sequence>
<protein>
    <submittedName>
        <fullName evidence="1">Uncharacterized protein</fullName>
    </submittedName>
</protein>
<comment type="caution">
    <text evidence="1">The sequence shown here is derived from an EMBL/GenBank/DDBJ whole genome shotgun (WGS) entry which is preliminary data.</text>
</comment>
<evidence type="ECO:0000313" key="1">
    <source>
        <dbReference type="EMBL" id="MPD04026.1"/>
    </source>
</evidence>
<proteinExistence type="predicted"/>
<organism evidence="1 2">
    <name type="scientific">Portunus trituberculatus</name>
    <name type="common">Swimming crab</name>
    <name type="synonym">Neptunus trituberculatus</name>
    <dbReference type="NCBI Taxonomy" id="210409"/>
    <lineage>
        <taxon>Eukaryota</taxon>
        <taxon>Metazoa</taxon>
        <taxon>Ecdysozoa</taxon>
        <taxon>Arthropoda</taxon>
        <taxon>Crustacea</taxon>
        <taxon>Multicrustacea</taxon>
        <taxon>Malacostraca</taxon>
        <taxon>Eumalacostraca</taxon>
        <taxon>Eucarida</taxon>
        <taxon>Decapoda</taxon>
        <taxon>Pleocyemata</taxon>
        <taxon>Brachyura</taxon>
        <taxon>Eubrachyura</taxon>
        <taxon>Portunoidea</taxon>
        <taxon>Portunidae</taxon>
        <taxon>Portuninae</taxon>
        <taxon>Portunus</taxon>
    </lineage>
</organism>
<evidence type="ECO:0000313" key="2">
    <source>
        <dbReference type="Proteomes" id="UP000324222"/>
    </source>
</evidence>
<reference evidence="1 2" key="1">
    <citation type="submission" date="2019-05" db="EMBL/GenBank/DDBJ databases">
        <title>Another draft genome of Portunus trituberculatus and its Hox gene families provides insights of decapod evolution.</title>
        <authorList>
            <person name="Jeong J.-H."/>
            <person name="Song I."/>
            <person name="Kim S."/>
            <person name="Choi T."/>
            <person name="Kim D."/>
            <person name="Ryu S."/>
            <person name="Kim W."/>
        </authorList>
    </citation>
    <scope>NUCLEOTIDE SEQUENCE [LARGE SCALE GENOMIC DNA]</scope>
    <source>
        <tissue evidence="1">Muscle</tissue>
    </source>
</reference>
<dbReference type="EMBL" id="VSRR010139126">
    <property type="protein sequence ID" value="MPD04026.1"/>
    <property type="molecule type" value="Genomic_DNA"/>
</dbReference>
<dbReference type="AlphaFoldDB" id="A0A5B7KB35"/>
<accession>A0A5B7KB35</accession>